<accession>A0ABS7EFX1</accession>
<keyword evidence="2" id="KW-1185">Reference proteome</keyword>
<gene>
    <name evidence="1" type="ORF">K0504_09380</name>
</gene>
<evidence type="ECO:0008006" key="3">
    <source>
        <dbReference type="Google" id="ProtNLM"/>
    </source>
</evidence>
<dbReference type="Proteomes" id="UP001166251">
    <property type="component" value="Unassembled WGS sequence"/>
</dbReference>
<dbReference type="EMBL" id="JAHZSS010000009">
    <property type="protein sequence ID" value="MBW8191247.1"/>
    <property type="molecule type" value="Genomic_DNA"/>
</dbReference>
<protein>
    <recommendedName>
        <fullName evidence="3">Flagellar basal-body/hook protein C-terminal domain-containing protein</fullName>
    </recommendedName>
</protein>
<dbReference type="RefSeq" id="WP_220103927.1">
    <property type="nucleotide sequence ID" value="NZ_JAHZSS010000009.1"/>
</dbReference>
<reference evidence="1" key="1">
    <citation type="submission" date="2021-07" db="EMBL/GenBank/DDBJ databases">
        <title>Neiella marina sp. nov., isolated from the intestinal content of sea cucumber Apostichopus japonicus.</title>
        <authorList>
            <person name="Bai X."/>
        </authorList>
    </citation>
    <scope>NUCLEOTIDE SEQUENCE</scope>
    <source>
        <strain evidence="1">126</strain>
    </source>
</reference>
<proteinExistence type="predicted"/>
<evidence type="ECO:0000313" key="1">
    <source>
        <dbReference type="EMBL" id="MBW8191247.1"/>
    </source>
</evidence>
<organism evidence="1 2">
    <name type="scientific">Neiella holothuriorum</name>
    <dbReference type="NCBI Taxonomy" id="2870530"/>
    <lineage>
        <taxon>Bacteria</taxon>
        <taxon>Pseudomonadati</taxon>
        <taxon>Pseudomonadota</taxon>
        <taxon>Gammaproteobacteria</taxon>
        <taxon>Alteromonadales</taxon>
        <taxon>Echinimonadaceae</taxon>
        <taxon>Neiella</taxon>
    </lineage>
</organism>
<comment type="caution">
    <text evidence="1">The sequence shown here is derived from an EMBL/GenBank/DDBJ whole genome shotgun (WGS) entry which is preliminary data.</text>
</comment>
<sequence length="79" mass="8373">MNSIHQSGINLVNQAFYTASQSAQEIAEVVVEPETSELSSSNLIGPVVELKKAEILSLAGTKVIQTADDMVGTLIDTKV</sequence>
<evidence type="ECO:0000313" key="2">
    <source>
        <dbReference type="Proteomes" id="UP001166251"/>
    </source>
</evidence>
<name>A0ABS7EFX1_9GAMM</name>